<sequence length="150" mass="17153">HPHSGLRGKRCEHPHRTAYHGPCIFISFVMTFIPRKDFCICTYATMSTPDPWISHIQACHHHNTRFFSLTEQRISLSLQCVDIVSLVKHHRMTLLSQSPPNGRHSHRENERLIPLACGALWASTNIGPAPKLRANYDSYFARLRLRGCGL</sequence>
<accession>W7F0B8</accession>
<feature type="non-terminal residue" evidence="1">
    <location>
        <position position="1"/>
    </location>
</feature>
<reference evidence="1 2" key="1">
    <citation type="journal article" date="2013" name="PLoS Genet.">
        <title>Comparative genome structure, secondary metabolite, and effector coding capacity across Cochliobolus pathogens.</title>
        <authorList>
            <person name="Condon B.J."/>
            <person name="Leng Y."/>
            <person name="Wu D."/>
            <person name="Bushley K.E."/>
            <person name="Ohm R.A."/>
            <person name="Otillar R."/>
            <person name="Martin J."/>
            <person name="Schackwitz W."/>
            <person name="Grimwood J."/>
            <person name="MohdZainudin N."/>
            <person name="Xue C."/>
            <person name="Wang R."/>
            <person name="Manning V.A."/>
            <person name="Dhillon B."/>
            <person name="Tu Z.J."/>
            <person name="Steffenson B.J."/>
            <person name="Salamov A."/>
            <person name="Sun H."/>
            <person name="Lowry S."/>
            <person name="LaButti K."/>
            <person name="Han J."/>
            <person name="Copeland A."/>
            <person name="Lindquist E."/>
            <person name="Barry K."/>
            <person name="Schmutz J."/>
            <person name="Baker S.E."/>
            <person name="Ciuffetti L.M."/>
            <person name="Grigoriev I.V."/>
            <person name="Zhong S."/>
            <person name="Turgeon B.G."/>
        </authorList>
    </citation>
    <scope>NUCLEOTIDE SEQUENCE [LARGE SCALE GENOMIC DNA]</scope>
    <source>
        <strain evidence="1 2">FI3</strain>
    </source>
</reference>
<evidence type="ECO:0000313" key="1">
    <source>
        <dbReference type="EMBL" id="EUN31555.1"/>
    </source>
</evidence>
<dbReference type="EMBL" id="KI968698">
    <property type="protein sequence ID" value="EUN31555.1"/>
    <property type="molecule type" value="Genomic_DNA"/>
</dbReference>
<keyword evidence="2" id="KW-1185">Reference proteome</keyword>
<dbReference type="RefSeq" id="XP_014561153.1">
    <property type="nucleotide sequence ID" value="XM_014705667.1"/>
</dbReference>
<dbReference type="Proteomes" id="UP000054337">
    <property type="component" value="Unassembled WGS sequence"/>
</dbReference>
<organism evidence="1 2">
    <name type="scientific">Bipolaris victoriae (strain FI3)</name>
    <name type="common">Victoria blight of oats agent</name>
    <name type="synonym">Cochliobolus victoriae</name>
    <dbReference type="NCBI Taxonomy" id="930091"/>
    <lineage>
        <taxon>Eukaryota</taxon>
        <taxon>Fungi</taxon>
        <taxon>Dikarya</taxon>
        <taxon>Ascomycota</taxon>
        <taxon>Pezizomycotina</taxon>
        <taxon>Dothideomycetes</taxon>
        <taxon>Pleosporomycetidae</taxon>
        <taxon>Pleosporales</taxon>
        <taxon>Pleosporineae</taxon>
        <taxon>Pleosporaceae</taxon>
        <taxon>Bipolaris</taxon>
    </lineage>
</organism>
<protein>
    <submittedName>
        <fullName evidence="1">Uncharacterized protein</fullName>
    </submittedName>
</protein>
<dbReference type="HOGENOM" id="CLU_1744855_0_0_1"/>
<gene>
    <name evidence="1" type="ORF">COCVIDRAFT_87533</name>
</gene>
<dbReference type="AlphaFoldDB" id="W7F0B8"/>
<evidence type="ECO:0000313" key="2">
    <source>
        <dbReference type="Proteomes" id="UP000054337"/>
    </source>
</evidence>
<dbReference type="GeneID" id="26258698"/>
<name>W7F0B8_BIPV3</name>
<proteinExistence type="predicted"/>